<dbReference type="EMBL" id="CP139960">
    <property type="protein sequence ID" value="WQD40457.1"/>
    <property type="molecule type" value="Genomic_DNA"/>
</dbReference>
<reference evidence="1 2" key="1">
    <citation type="submission" date="2023-12" db="EMBL/GenBank/DDBJ databases">
        <title>Genome sequencing and assembly of bacterial species from a model synthetic community.</title>
        <authorList>
            <person name="Hogle S.L."/>
        </authorList>
    </citation>
    <scope>NUCLEOTIDE SEQUENCE [LARGE SCALE GENOMIC DNA]</scope>
    <source>
        <strain evidence="1 2">HAMBI_3031</strain>
    </source>
</reference>
<evidence type="ECO:0000313" key="1">
    <source>
        <dbReference type="EMBL" id="WQD40457.1"/>
    </source>
</evidence>
<dbReference type="Proteomes" id="UP001325680">
    <property type="component" value="Chromosome"/>
</dbReference>
<sequence>MKNKTSGLIALGLAAFAYWKYKMTPEQKQNLKNKVSDAGKNLWDKVPQGVKEAVSPQKTQQSI</sequence>
<keyword evidence="2" id="KW-1185">Reference proteome</keyword>
<accession>A0ABZ0WD55</accession>
<name>A0ABZ0WD55_9BACT</name>
<gene>
    <name evidence="1" type="ORF">U0035_09890</name>
</gene>
<dbReference type="RefSeq" id="WP_114792147.1">
    <property type="nucleotide sequence ID" value="NZ_CP139960.1"/>
</dbReference>
<organism evidence="1 2">
    <name type="scientific">Niabella yanshanensis</name>
    <dbReference type="NCBI Taxonomy" id="577386"/>
    <lineage>
        <taxon>Bacteria</taxon>
        <taxon>Pseudomonadati</taxon>
        <taxon>Bacteroidota</taxon>
        <taxon>Chitinophagia</taxon>
        <taxon>Chitinophagales</taxon>
        <taxon>Chitinophagaceae</taxon>
        <taxon>Niabella</taxon>
    </lineage>
</organism>
<evidence type="ECO:0000313" key="2">
    <source>
        <dbReference type="Proteomes" id="UP001325680"/>
    </source>
</evidence>
<evidence type="ECO:0008006" key="3">
    <source>
        <dbReference type="Google" id="ProtNLM"/>
    </source>
</evidence>
<protein>
    <recommendedName>
        <fullName evidence="3">YtxH domain-containing protein</fullName>
    </recommendedName>
</protein>
<proteinExistence type="predicted"/>